<comment type="caution">
    <text evidence="2">The sequence shown here is derived from an EMBL/GenBank/DDBJ whole genome shotgun (WGS) entry which is preliminary data.</text>
</comment>
<reference evidence="2" key="2">
    <citation type="journal article" date="2020" name="Nat. Commun.">
        <title>Large-scale genome sequencing of mycorrhizal fungi provides insights into the early evolution of symbiotic traits.</title>
        <authorList>
            <person name="Miyauchi S."/>
            <person name="Kiss E."/>
            <person name="Kuo A."/>
            <person name="Drula E."/>
            <person name="Kohler A."/>
            <person name="Sanchez-Garcia M."/>
            <person name="Morin E."/>
            <person name="Andreopoulos B."/>
            <person name="Barry K.W."/>
            <person name="Bonito G."/>
            <person name="Buee M."/>
            <person name="Carver A."/>
            <person name="Chen C."/>
            <person name="Cichocki N."/>
            <person name="Clum A."/>
            <person name="Culley D."/>
            <person name="Crous P.W."/>
            <person name="Fauchery L."/>
            <person name="Girlanda M."/>
            <person name="Hayes R.D."/>
            <person name="Keri Z."/>
            <person name="LaButti K."/>
            <person name="Lipzen A."/>
            <person name="Lombard V."/>
            <person name="Magnuson J."/>
            <person name="Maillard F."/>
            <person name="Murat C."/>
            <person name="Nolan M."/>
            <person name="Ohm R.A."/>
            <person name="Pangilinan J."/>
            <person name="Pereira M.F."/>
            <person name="Perotto S."/>
            <person name="Peter M."/>
            <person name="Pfister S."/>
            <person name="Riley R."/>
            <person name="Sitrit Y."/>
            <person name="Stielow J.B."/>
            <person name="Szollosi G."/>
            <person name="Zifcakova L."/>
            <person name="Stursova M."/>
            <person name="Spatafora J.W."/>
            <person name="Tedersoo L."/>
            <person name="Vaario L.M."/>
            <person name="Yamada A."/>
            <person name="Yan M."/>
            <person name="Wang P."/>
            <person name="Xu J."/>
            <person name="Bruns T."/>
            <person name="Baldrian P."/>
            <person name="Vilgalys R."/>
            <person name="Dunand C."/>
            <person name="Henrissat B."/>
            <person name="Grigoriev I.V."/>
            <person name="Hibbett D."/>
            <person name="Nagy L.G."/>
            <person name="Martin F.M."/>
        </authorList>
    </citation>
    <scope>NUCLEOTIDE SEQUENCE</scope>
    <source>
        <strain evidence="2">Prilba</strain>
    </source>
</reference>
<dbReference type="GO" id="GO:0033553">
    <property type="term" value="C:rDNA heterochromatin"/>
    <property type="evidence" value="ECO:0007669"/>
    <property type="project" value="TreeGrafter"/>
</dbReference>
<feature type="non-terminal residue" evidence="2">
    <location>
        <position position="137"/>
    </location>
</feature>
<evidence type="ECO:0000313" key="2">
    <source>
        <dbReference type="EMBL" id="KAF8461827.1"/>
    </source>
</evidence>
<dbReference type="EMBL" id="WHVB01000111">
    <property type="protein sequence ID" value="KAF8461827.1"/>
    <property type="molecule type" value="Genomic_DNA"/>
</dbReference>
<gene>
    <name evidence="2" type="ORF">DFH94DRAFT_600377</name>
</gene>
<dbReference type="InterPro" id="IPR038986">
    <property type="entry name" value="Clr2"/>
</dbReference>
<dbReference type="GO" id="GO:0031934">
    <property type="term" value="C:mating-type region heterochromatin"/>
    <property type="evidence" value="ECO:0007669"/>
    <property type="project" value="TreeGrafter"/>
</dbReference>
<sequence length="137" mass="15800">PSAKQRLGTKDEDGIFSQHEQLEMRDPIYQLWMFKIGPYLADWVLGKHTYANPPWKLLKFPENYTLWIHKKGVETDPANPRIDAYLHGAPHLGPSSRFQSQQLAPTVFRSPTEFVEHAIWLMKGCVGQCLCKYCTPD</sequence>
<dbReference type="GO" id="GO:0030466">
    <property type="term" value="P:silent mating-type cassette heterochromatin formation"/>
    <property type="evidence" value="ECO:0007669"/>
    <property type="project" value="TreeGrafter"/>
</dbReference>
<evidence type="ECO:0000259" key="1">
    <source>
        <dbReference type="Pfam" id="PF16761"/>
    </source>
</evidence>
<accession>A0A9P5JT64</accession>
<evidence type="ECO:0000313" key="3">
    <source>
        <dbReference type="Proteomes" id="UP000759537"/>
    </source>
</evidence>
<dbReference type="GO" id="GO:0070824">
    <property type="term" value="C:SHREC complex"/>
    <property type="evidence" value="ECO:0007669"/>
    <property type="project" value="InterPro"/>
</dbReference>
<dbReference type="InterPro" id="IPR031915">
    <property type="entry name" value="Clr2_N"/>
</dbReference>
<dbReference type="PANTHER" id="PTHR38046">
    <property type="entry name" value="CRYPTIC LOCI REGULATOR 2"/>
    <property type="match status" value="1"/>
</dbReference>
<dbReference type="AlphaFoldDB" id="A0A9P5JT64"/>
<dbReference type="PANTHER" id="PTHR38046:SF1">
    <property type="entry name" value="CRYPTIC LOCI REGULATOR 2"/>
    <property type="match status" value="1"/>
</dbReference>
<dbReference type="Proteomes" id="UP000759537">
    <property type="component" value="Unassembled WGS sequence"/>
</dbReference>
<protein>
    <recommendedName>
        <fullName evidence="1">Cryptic loci regulator 2 N-terminal domain-containing protein</fullName>
    </recommendedName>
</protein>
<reference evidence="2" key="1">
    <citation type="submission" date="2019-10" db="EMBL/GenBank/DDBJ databases">
        <authorList>
            <consortium name="DOE Joint Genome Institute"/>
            <person name="Kuo A."/>
            <person name="Miyauchi S."/>
            <person name="Kiss E."/>
            <person name="Drula E."/>
            <person name="Kohler A."/>
            <person name="Sanchez-Garcia M."/>
            <person name="Andreopoulos B."/>
            <person name="Barry K.W."/>
            <person name="Bonito G."/>
            <person name="Buee M."/>
            <person name="Carver A."/>
            <person name="Chen C."/>
            <person name="Cichocki N."/>
            <person name="Clum A."/>
            <person name="Culley D."/>
            <person name="Crous P.W."/>
            <person name="Fauchery L."/>
            <person name="Girlanda M."/>
            <person name="Hayes R."/>
            <person name="Keri Z."/>
            <person name="LaButti K."/>
            <person name="Lipzen A."/>
            <person name="Lombard V."/>
            <person name="Magnuson J."/>
            <person name="Maillard F."/>
            <person name="Morin E."/>
            <person name="Murat C."/>
            <person name="Nolan M."/>
            <person name="Ohm R."/>
            <person name="Pangilinan J."/>
            <person name="Pereira M."/>
            <person name="Perotto S."/>
            <person name="Peter M."/>
            <person name="Riley R."/>
            <person name="Sitrit Y."/>
            <person name="Stielow B."/>
            <person name="Szollosi G."/>
            <person name="Zifcakova L."/>
            <person name="Stursova M."/>
            <person name="Spatafora J.W."/>
            <person name="Tedersoo L."/>
            <person name="Vaario L.-M."/>
            <person name="Yamada A."/>
            <person name="Yan M."/>
            <person name="Wang P."/>
            <person name="Xu J."/>
            <person name="Bruns T."/>
            <person name="Baldrian P."/>
            <person name="Vilgalys R."/>
            <person name="Henrissat B."/>
            <person name="Grigoriev I.V."/>
            <person name="Hibbett D."/>
            <person name="Nagy L.G."/>
            <person name="Martin F.M."/>
        </authorList>
    </citation>
    <scope>NUCLEOTIDE SEQUENCE</scope>
    <source>
        <strain evidence="2">Prilba</strain>
    </source>
</reference>
<feature type="non-terminal residue" evidence="2">
    <location>
        <position position="1"/>
    </location>
</feature>
<keyword evidence="3" id="KW-1185">Reference proteome</keyword>
<organism evidence="2 3">
    <name type="scientific">Russula ochroleuca</name>
    <dbReference type="NCBI Taxonomy" id="152965"/>
    <lineage>
        <taxon>Eukaryota</taxon>
        <taxon>Fungi</taxon>
        <taxon>Dikarya</taxon>
        <taxon>Basidiomycota</taxon>
        <taxon>Agaricomycotina</taxon>
        <taxon>Agaricomycetes</taxon>
        <taxon>Russulales</taxon>
        <taxon>Russulaceae</taxon>
        <taxon>Russula</taxon>
    </lineage>
</organism>
<dbReference type="OrthoDB" id="2421327at2759"/>
<proteinExistence type="predicted"/>
<feature type="domain" description="Cryptic loci regulator 2 N-terminal" evidence="1">
    <location>
        <begin position="55"/>
        <end position="134"/>
    </location>
</feature>
<dbReference type="Pfam" id="PF16761">
    <property type="entry name" value="Clr2_transil"/>
    <property type="match status" value="1"/>
</dbReference>
<name>A0A9P5JT64_9AGAM</name>